<evidence type="ECO:0000313" key="2">
    <source>
        <dbReference type="EMBL" id="POR34508.1"/>
    </source>
</evidence>
<dbReference type="EMBL" id="PKSG01000515">
    <property type="protein sequence ID" value="POR34508.1"/>
    <property type="molecule type" value="Genomic_DNA"/>
</dbReference>
<comment type="caution">
    <text evidence="2">The sequence shown here is derived from an EMBL/GenBank/DDBJ whole genome shotgun (WGS) entry which is preliminary data.</text>
</comment>
<gene>
    <name evidence="2" type="ORF">TPAR_05283</name>
</gene>
<protein>
    <submittedName>
        <fullName evidence="2">Uncharacterized protein</fullName>
    </submittedName>
</protein>
<organism evidence="2 3">
    <name type="scientific">Tolypocladium paradoxum</name>
    <dbReference type="NCBI Taxonomy" id="94208"/>
    <lineage>
        <taxon>Eukaryota</taxon>
        <taxon>Fungi</taxon>
        <taxon>Dikarya</taxon>
        <taxon>Ascomycota</taxon>
        <taxon>Pezizomycotina</taxon>
        <taxon>Sordariomycetes</taxon>
        <taxon>Hypocreomycetidae</taxon>
        <taxon>Hypocreales</taxon>
        <taxon>Ophiocordycipitaceae</taxon>
        <taxon>Tolypocladium</taxon>
    </lineage>
</organism>
<evidence type="ECO:0000256" key="1">
    <source>
        <dbReference type="SAM" id="MobiDB-lite"/>
    </source>
</evidence>
<name>A0A2S4KWD3_9HYPO</name>
<dbReference type="Proteomes" id="UP000237481">
    <property type="component" value="Unassembled WGS sequence"/>
</dbReference>
<feature type="region of interest" description="Disordered" evidence="1">
    <location>
        <begin position="19"/>
        <end position="55"/>
    </location>
</feature>
<proteinExistence type="predicted"/>
<accession>A0A2S4KWD3</accession>
<evidence type="ECO:0000313" key="3">
    <source>
        <dbReference type="Proteomes" id="UP000237481"/>
    </source>
</evidence>
<dbReference type="AlphaFoldDB" id="A0A2S4KWD3"/>
<sequence>MHQLLYNIIRAQLSRPDLPSVASTKASPRRNVRPKIQGAAQPVQPERKTSAGIPTTPLSVYPPCDGRARFLVSFSLPAVSIMRVLTTSLGVVIKAAMAPAVPALPPAIRPVSRRHLDWSLTPCVLSFSTPTGYVRRREIAGRDIDPWPQHLSVLFHDFSLCQDQA</sequence>
<keyword evidence="3" id="KW-1185">Reference proteome</keyword>
<reference evidence="2 3" key="1">
    <citation type="submission" date="2018-01" db="EMBL/GenBank/DDBJ databases">
        <title>Harnessing the power of phylogenomics to disentangle the directionality and signatures of interkingdom host jumping in the parasitic fungal genus Tolypocladium.</title>
        <authorList>
            <person name="Quandt C.A."/>
            <person name="Patterson W."/>
            <person name="Spatafora J.W."/>
        </authorList>
    </citation>
    <scope>NUCLEOTIDE SEQUENCE [LARGE SCALE GENOMIC DNA]</scope>
    <source>
        <strain evidence="2 3">NRBC 100945</strain>
    </source>
</reference>